<name>A0A451D9D5_9GAMM</name>
<dbReference type="SMART" id="SM00855">
    <property type="entry name" value="PGAM"/>
    <property type="match status" value="1"/>
</dbReference>
<dbReference type="InterPro" id="IPR004449">
    <property type="entry name" value="SixA"/>
</dbReference>
<accession>A0A451D9D5</accession>
<organism evidence="1 2">
    <name type="scientific">Candidatus Erwinia haradaeae</name>
    <dbReference type="NCBI Taxonomy" id="1922217"/>
    <lineage>
        <taxon>Bacteria</taxon>
        <taxon>Pseudomonadati</taxon>
        <taxon>Pseudomonadota</taxon>
        <taxon>Gammaproteobacteria</taxon>
        <taxon>Enterobacterales</taxon>
        <taxon>Erwiniaceae</taxon>
        <taxon>Erwinia</taxon>
    </lineage>
</organism>
<keyword evidence="1" id="KW-0378">Hydrolase</keyword>
<dbReference type="CDD" id="cd07067">
    <property type="entry name" value="HP_PGM_like"/>
    <property type="match status" value="1"/>
</dbReference>
<gene>
    <name evidence="1" type="primary">sixA</name>
    <name evidence="1" type="ORF">ERCIKOCA2762_093</name>
</gene>
<dbReference type="RefSeq" id="WP_157988273.1">
    <property type="nucleotide sequence ID" value="NZ_LR217715.1"/>
</dbReference>
<proteinExistence type="predicted"/>
<evidence type="ECO:0000313" key="2">
    <source>
        <dbReference type="Proteomes" id="UP000294368"/>
    </source>
</evidence>
<dbReference type="OrthoDB" id="92610at2"/>
<dbReference type="InterPro" id="IPR013078">
    <property type="entry name" value="His_Pase_superF_clade-1"/>
</dbReference>
<dbReference type="Gene3D" id="3.40.50.1240">
    <property type="entry name" value="Phosphoglycerate mutase-like"/>
    <property type="match status" value="1"/>
</dbReference>
<dbReference type="AlphaFoldDB" id="A0A451D9D5"/>
<sequence length="176" mass="20622">MQIFLMRHGESISKYTNDFYRPLTSRGYFESRQIAQWLYSKKLIYVEKVLISPYIRAQQTFNAIQKEFLLPLKVNILWELIPGGLHSKIITYIQELEQDMAQSVMIISHLPLIRNLLDVLCPQTKNKIFSTSAVACIDLCSKPISSKIQWYISPQIIKQNRLNKDYANYETNNDPF</sequence>
<dbReference type="GO" id="GO:0005737">
    <property type="term" value="C:cytoplasm"/>
    <property type="evidence" value="ECO:0007669"/>
    <property type="project" value="InterPro"/>
</dbReference>
<dbReference type="EMBL" id="LR217715">
    <property type="protein sequence ID" value="VFP82844.1"/>
    <property type="molecule type" value="Genomic_DNA"/>
</dbReference>
<dbReference type="EC" id="3.1.3.-" evidence="1"/>
<protein>
    <submittedName>
        <fullName evidence="1">Phosphohistidine phosphatase SixA</fullName>
        <ecNumber evidence="1">3.1.3.-</ecNumber>
    </submittedName>
</protein>
<dbReference type="Proteomes" id="UP000294368">
    <property type="component" value="Chromosome"/>
</dbReference>
<dbReference type="InterPro" id="IPR029033">
    <property type="entry name" value="His_PPase_superfam"/>
</dbReference>
<reference evidence="1 2" key="1">
    <citation type="submission" date="2019-02" db="EMBL/GenBank/DDBJ databases">
        <authorList>
            <person name="Manzano-Marin A."/>
            <person name="Manzano-Marin A."/>
        </authorList>
    </citation>
    <scope>NUCLEOTIDE SEQUENCE [LARGE SCALE GENOMIC DNA]</scope>
    <source>
        <strain evidence="1 2">ErCikochiana</strain>
    </source>
</reference>
<dbReference type="SUPFAM" id="SSF53254">
    <property type="entry name" value="Phosphoglycerate mutase-like"/>
    <property type="match status" value="1"/>
</dbReference>
<evidence type="ECO:0000313" key="1">
    <source>
        <dbReference type="EMBL" id="VFP82844.1"/>
    </source>
</evidence>
<dbReference type="GO" id="GO:0101006">
    <property type="term" value="F:protein histidine phosphatase activity"/>
    <property type="evidence" value="ECO:0007669"/>
    <property type="project" value="InterPro"/>
</dbReference>
<dbReference type="Pfam" id="PF00300">
    <property type="entry name" value="His_Phos_1"/>
    <property type="match status" value="1"/>
</dbReference>
<dbReference type="NCBIfam" id="TIGR00249">
    <property type="entry name" value="sixA"/>
    <property type="match status" value="1"/>
</dbReference>